<evidence type="ECO:0000256" key="9">
    <source>
        <dbReference type="RuleBase" id="RU000688"/>
    </source>
</evidence>
<dbReference type="FunCoup" id="A0A6P8IAU3">
    <property type="interactions" value="339"/>
</dbReference>
<evidence type="ECO:0000256" key="4">
    <source>
        <dbReference type="ARBA" id="ARBA00022989"/>
    </source>
</evidence>
<keyword evidence="5 9" id="KW-0297">G-protein coupled receptor</keyword>
<evidence type="ECO:0000259" key="12">
    <source>
        <dbReference type="PROSITE" id="PS50262"/>
    </source>
</evidence>
<feature type="transmembrane region" description="Helical" evidence="11">
    <location>
        <begin position="110"/>
        <end position="131"/>
    </location>
</feature>
<evidence type="ECO:0000256" key="8">
    <source>
        <dbReference type="ARBA" id="ARBA00023224"/>
    </source>
</evidence>
<dbReference type="PANTHER" id="PTHR24247:SF202">
    <property type="entry name" value="5-HYDROXYTRYPTAMINE RECEPTOR 1"/>
    <property type="match status" value="1"/>
</dbReference>
<gene>
    <name evidence="14" type="primary">LOC116300560</name>
</gene>
<dbReference type="GO" id="GO:0007187">
    <property type="term" value="P:G protein-coupled receptor signaling pathway, coupled to cyclic nucleotide second messenger"/>
    <property type="evidence" value="ECO:0007669"/>
    <property type="project" value="TreeGrafter"/>
</dbReference>
<dbReference type="GO" id="GO:0030425">
    <property type="term" value="C:dendrite"/>
    <property type="evidence" value="ECO:0007669"/>
    <property type="project" value="TreeGrafter"/>
</dbReference>
<keyword evidence="7 9" id="KW-0675">Receptor</keyword>
<dbReference type="PROSITE" id="PS50262">
    <property type="entry name" value="G_PROTEIN_RECEP_F1_2"/>
    <property type="match status" value="1"/>
</dbReference>
<dbReference type="KEGG" id="aten:116300560"/>
<sequence length="331" mass="37068">MSMSIGNSIALGTLGFIITVESLVVCFMVYRYRILRTFNNGFVVSLVLSDVLFGAVLLPVIIHDATSLAAGFLVAVILMANVTNMFAVTLDRFLAVMKPLIYHVTMAKHFTKIVMLAWVLPIGITLIPIAYDGDRSGSAHKIYLFGILIIGILIPYIFILVAYVMIFREVSRQVRKLAKLQNLRFDQDALKEGKRVTGEARMARVFALIAGIFVLTWLPVVYMTTVEAIGLVETLVPEVLITISWYTLCMGSITNAPIYALFKSDFRKAFQKMLRLRKTRFQCLQETSSSLLPQTSDRRTKSTNDKHQLHPPKSPKSPTSKKSPCSQTSQH</sequence>
<keyword evidence="2" id="KW-1003">Cell membrane</keyword>
<dbReference type="GeneID" id="116300560"/>
<comment type="subcellular location">
    <subcellularLocation>
        <location evidence="1">Cell membrane</location>
        <topology evidence="1">Multi-pass membrane protein</topology>
    </subcellularLocation>
</comment>
<dbReference type="InterPro" id="IPR017452">
    <property type="entry name" value="GPCR_Rhodpsn_7TM"/>
</dbReference>
<dbReference type="GO" id="GO:0005886">
    <property type="term" value="C:plasma membrane"/>
    <property type="evidence" value="ECO:0007669"/>
    <property type="project" value="UniProtKB-SubCell"/>
</dbReference>
<dbReference type="Gene3D" id="1.20.1070.10">
    <property type="entry name" value="Rhodopsin 7-helix transmembrane proteins"/>
    <property type="match status" value="1"/>
</dbReference>
<dbReference type="Proteomes" id="UP000515163">
    <property type="component" value="Unplaced"/>
</dbReference>
<evidence type="ECO:0000256" key="1">
    <source>
        <dbReference type="ARBA" id="ARBA00004651"/>
    </source>
</evidence>
<feature type="transmembrane region" description="Helical" evidence="11">
    <location>
        <begin position="205"/>
        <end position="223"/>
    </location>
</feature>
<comment type="similarity">
    <text evidence="9">Belongs to the G-protein coupled receptor 1 family.</text>
</comment>
<evidence type="ECO:0000313" key="14">
    <source>
        <dbReference type="RefSeq" id="XP_031565303.1"/>
    </source>
</evidence>
<dbReference type="GO" id="GO:0007268">
    <property type="term" value="P:chemical synaptic transmission"/>
    <property type="evidence" value="ECO:0007669"/>
    <property type="project" value="TreeGrafter"/>
</dbReference>
<feature type="transmembrane region" description="Helical" evidence="11">
    <location>
        <begin position="68"/>
        <end position="90"/>
    </location>
</feature>
<keyword evidence="13" id="KW-1185">Reference proteome</keyword>
<feature type="compositionally biased region" description="Basic and acidic residues" evidence="10">
    <location>
        <begin position="296"/>
        <end position="308"/>
    </location>
</feature>
<dbReference type="PRINTS" id="PR00237">
    <property type="entry name" value="GPCRRHODOPSN"/>
</dbReference>
<dbReference type="Pfam" id="PF00001">
    <property type="entry name" value="7tm_1"/>
    <property type="match status" value="1"/>
</dbReference>
<dbReference type="InParanoid" id="A0A6P8IAU3"/>
<evidence type="ECO:0000256" key="6">
    <source>
        <dbReference type="ARBA" id="ARBA00023136"/>
    </source>
</evidence>
<evidence type="ECO:0000256" key="11">
    <source>
        <dbReference type="SAM" id="Phobius"/>
    </source>
</evidence>
<evidence type="ECO:0000256" key="7">
    <source>
        <dbReference type="ARBA" id="ARBA00023170"/>
    </source>
</evidence>
<feature type="domain" description="G-protein coupled receptors family 1 profile" evidence="12">
    <location>
        <begin position="21"/>
        <end position="259"/>
    </location>
</feature>
<evidence type="ECO:0000256" key="10">
    <source>
        <dbReference type="SAM" id="MobiDB-lite"/>
    </source>
</evidence>
<evidence type="ECO:0000256" key="5">
    <source>
        <dbReference type="ARBA" id="ARBA00023040"/>
    </source>
</evidence>
<feature type="transmembrane region" description="Helical" evidence="11">
    <location>
        <begin position="143"/>
        <end position="166"/>
    </location>
</feature>
<evidence type="ECO:0000256" key="2">
    <source>
        <dbReference type="ARBA" id="ARBA00022475"/>
    </source>
</evidence>
<accession>A0A6P8IAU3</accession>
<feature type="transmembrane region" description="Helical" evidence="11">
    <location>
        <begin position="243"/>
        <end position="262"/>
    </location>
</feature>
<dbReference type="GO" id="GO:0030594">
    <property type="term" value="F:neurotransmitter receptor activity"/>
    <property type="evidence" value="ECO:0007669"/>
    <property type="project" value="TreeGrafter"/>
</dbReference>
<proteinExistence type="inferred from homology"/>
<dbReference type="InterPro" id="IPR000276">
    <property type="entry name" value="GPCR_Rhodpsn"/>
</dbReference>
<keyword evidence="3 9" id="KW-0812">Transmembrane</keyword>
<feature type="region of interest" description="Disordered" evidence="10">
    <location>
        <begin position="292"/>
        <end position="331"/>
    </location>
</feature>
<keyword evidence="8 9" id="KW-0807">Transducer</keyword>
<dbReference type="SUPFAM" id="SSF81321">
    <property type="entry name" value="Family A G protein-coupled receptor-like"/>
    <property type="match status" value="1"/>
</dbReference>
<keyword evidence="6 11" id="KW-0472">Membrane</keyword>
<protein>
    <submittedName>
        <fullName evidence="14">Octopamine receptor 1-like</fullName>
    </submittedName>
</protein>
<dbReference type="PANTHER" id="PTHR24247">
    <property type="entry name" value="5-HYDROXYTRYPTAMINE RECEPTOR"/>
    <property type="match status" value="1"/>
</dbReference>
<feature type="compositionally biased region" description="Low complexity" evidence="10">
    <location>
        <begin position="316"/>
        <end position="331"/>
    </location>
</feature>
<dbReference type="RefSeq" id="XP_031565303.1">
    <property type="nucleotide sequence ID" value="XM_031709443.1"/>
</dbReference>
<organism evidence="13 14">
    <name type="scientific">Actinia tenebrosa</name>
    <name type="common">Australian red waratah sea anemone</name>
    <dbReference type="NCBI Taxonomy" id="6105"/>
    <lineage>
        <taxon>Eukaryota</taxon>
        <taxon>Metazoa</taxon>
        <taxon>Cnidaria</taxon>
        <taxon>Anthozoa</taxon>
        <taxon>Hexacorallia</taxon>
        <taxon>Actiniaria</taxon>
        <taxon>Actiniidae</taxon>
        <taxon>Actinia</taxon>
    </lineage>
</organism>
<evidence type="ECO:0000313" key="13">
    <source>
        <dbReference type="Proteomes" id="UP000515163"/>
    </source>
</evidence>
<reference evidence="14" key="1">
    <citation type="submission" date="2025-08" db="UniProtKB">
        <authorList>
            <consortium name="RefSeq"/>
        </authorList>
    </citation>
    <scope>IDENTIFICATION</scope>
    <source>
        <tissue evidence="14">Tentacle</tissue>
    </source>
</reference>
<evidence type="ECO:0000256" key="3">
    <source>
        <dbReference type="ARBA" id="ARBA00022692"/>
    </source>
</evidence>
<dbReference type="OrthoDB" id="9445642at2759"/>
<feature type="transmembrane region" description="Helical" evidence="11">
    <location>
        <begin position="6"/>
        <end position="30"/>
    </location>
</feature>
<dbReference type="AlphaFoldDB" id="A0A6P8IAU3"/>
<feature type="transmembrane region" description="Helical" evidence="11">
    <location>
        <begin position="42"/>
        <end position="62"/>
    </location>
</feature>
<keyword evidence="4 11" id="KW-1133">Transmembrane helix</keyword>
<dbReference type="PROSITE" id="PS00237">
    <property type="entry name" value="G_PROTEIN_RECEP_F1_1"/>
    <property type="match status" value="1"/>
</dbReference>
<dbReference type="GO" id="GO:0004993">
    <property type="term" value="F:G protein-coupled serotonin receptor activity"/>
    <property type="evidence" value="ECO:0007669"/>
    <property type="project" value="TreeGrafter"/>
</dbReference>
<name>A0A6P8IAU3_ACTTE</name>
<dbReference type="GO" id="GO:0045202">
    <property type="term" value="C:synapse"/>
    <property type="evidence" value="ECO:0007669"/>
    <property type="project" value="GOC"/>
</dbReference>